<reference evidence="2 3" key="1">
    <citation type="submission" date="2016-07" db="EMBL/GenBank/DDBJ databases">
        <title>Draft genome of the white-rot fungus Obba rivulosa 3A-2.</title>
        <authorList>
            <consortium name="DOE Joint Genome Institute"/>
            <person name="Miettinen O."/>
            <person name="Riley R."/>
            <person name="Acob R."/>
            <person name="Barry K."/>
            <person name="Cullen D."/>
            <person name="De Vries R."/>
            <person name="Hainaut M."/>
            <person name="Hatakka A."/>
            <person name="Henrissat B."/>
            <person name="Hilden K."/>
            <person name="Kuo R."/>
            <person name="Labutti K."/>
            <person name="Lipzen A."/>
            <person name="Makela M.R."/>
            <person name="Sandor L."/>
            <person name="Spatafora J.W."/>
            <person name="Grigoriev I.V."/>
            <person name="Hibbett D.S."/>
        </authorList>
    </citation>
    <scope>NUCLEOTIDE SEQUENCE [LARGE SCALE GENOMIC DNA]</scope>
    <source>
        <strain evidence="2 3">3A-2</strain>
    </source>
</reference>
<evidence type="ECO:0000313" key="3">
    <source>
        <dbReference type="Proteomes" id="UP000250043"/>
    </source>
</evidence>
<evidence type="ECO:0000256" key="1">
    <source>
        <dbReference type="SAM" id="MobiDB-lite"/>
    </source>
</evidence>
<protein>
    <submittedName>
        <fullName evidence="2">Uncharacterized protein</fullName>
    </submittedName>
</protein>
<feature type="region of interest" description="Disordered" evidence="1">
    <location>
        <begin position="1"/>
        <end position="32"/>
    </location>
</feature>
<feature type="compositionally biased region" description="Basic and acidic residues" evidence="1">
    <location>
        <begin position="1"/>
        <end position="17"/>
    </location>
</feature>
<evidence type="ECO:0000313" key="2">
    <source>
        <dbReference type="EMBL" id="OCH93445.1"/>
    </source>
</evidence>
<keyword evidence="3" id="KW-1185">Reference proteome</keyword>
<proteinExistence type="predicted"/>
<dbReference type="EMBL" id="KV722355">
    <property type="protein sequence ID" value="OCH93445.1"/>
    <property type="molecule type" value="Genomic_DNA"/>
</dbReference>
<accession>A0A8E2DPM1</accession>
<dbReference type="AlphaFoldDB" id="A0A8E2DPM1"/>
<sequence length="293" mass="33091">MRHEFLSKSHPGRDTRCRAGTGVDGAQRLDKEPMWREAALAKTRESRRPKTVERIKSVNTASLQHHQEHEDKRPCTPSRPALVDAVNETAATKGGSREHECKSALRTERVAGLFGPATPSFFLITSRHSPLSSRYLTLPRHTKREDPFSQTGRIVALLSSFTTPQDLALSGRSPEPLVQLPISQSQHDFNHVFPTLPTAVRTCLKDNFHPQALSSRLRHSICFWPNSDNRPLTHTSRRLLRRGDLLAEERDSLIGATLLQQHVGLDGQVAMRGMWKFIALHGYMLFTECEDLR</sequence>
<feature type="compositionally biased region" description="Basic and acidic residues" evidence="1">
    <location>
        <begin position="65"/>
        <end position="74"/>
    </location>
</feature>
<name>A0A8E2DPM1_9APHY</name>
<feature type="region of interest" description="Disordered" evidence="1">
    <location>
        <begin position="60"/>
        <end position="80"/>
    </location>
</feature>
<gene>
    <name evidence="2" type="ORF">OBBRIDRAFT_319804</name>
</gene>
<dbReference type="Proteomes" id="UP000250043">
    <property type="component" value="Unassembled WGS sequence"/>
</dbReference>
<organism evidence="2 3">
    <name type="scientific">Obba rivulosa</name>
    <dbReference type="NCBI Taxonomy" id="1052685"/>
    <lineage>
        <taxon>Eukaryota</taxon>
        <taxon>Fungi</taxon>
        <taxon>Dikarya</taxon>
        <taxon>Basidiomycota</taxon>
        <taxon>Agaricomycotina</taxon>
        <taxon>Agaricomycetes</taxon>
        <taxon>Polyporales</taxon>
        <taxon>Gelatoporiaceae</taxon>
        <taxon>Obba</taxon>
    </lineage>
</organism>